<protein>
    <submittedName>
        <fullName evidence="1">Uncharacterized protein</fullName>
    </submittedName>
</protein>
<reference evidence="1" key="1">
    <citation type="journal article" date="2015" name="Nature">
        <title>Complex archaea that bridge the gap between prokaryotes and eukaryotes.</title>
        <authorList>
            <person name="Spang A."/>
            <person name="Saw J.H."/>
            <person name="Jorgensen S.L."/>
            <person name="Zaremba-Niedzwiedzka K."/>
            <person name="Martijn J."/>
            <person name="Lind A.E."/>
            <person name="van Eijk R."/>
            <person name="Schleper C."/>
            <person name="Guy L."/>
            <person name="Ettema T.J."/>
        </authorList>
    </citation>
    <scope>NUCLEOTIDE SEQUENCE</scope>
</reference>
<name>A0A0F9FUE7_9ZZZZ</name>
<sequence>MELALFNQIPATHSQIDTVVADARKKILSGDYNPLDLEVQLKAMEETIKRIRADKEVKEYVAEEADKYPEKSFRHGSVLITKGTRKVYDFSQDEEWRRLKLDEVSKAD</sequence>
<evidence type="ECO:0000313" key="1">
    <source>
        <dbReference type="EMBL" id="KKL81906.1"/>
    </source>
</evidence>
<organism evidence="1">
    <name type="scientific">marine sediment metagenome</name>
    <dbReference type="NCBI Taxonomy" id="412755"/>
    <lineage>
        <taxon>unclassified sequences</taxon>
        <taxon>metagenomes</taxon>
        <taxon>ecological metagenomes</taxon>
    </lineage>
</organism>
<dbReference type="EMBL" id="LAZR01022427">
    <property type="protein sequence ID" value="KKL81906.1"/>
    <property type="molecule type" value="Genomic_DNA"/>
</dbReference>
<dbReference type="AlphaFoldDB" id="A0A0F9FUE7"/>
<feature type="non-terminal residue" evidence="1">
    <location>
        <position position="108"/>
    </location>
</feature>
<proteinExistence type="predicted"/>
<accession>A0A0F9FUE7</accession>
<comment type="caution">
    <text evidence="1">The sequence shown here is derived from an EMBL/GenBank/DDBJ whole genome shotgun (WGS) entry which is preliminary data.</text>
</comment>
<gene>
    <name evidence="1" type="ORF">LCGC14_1990120</name>
</gene>